<keyword evidence="3" id="KW-1185">Reference proteome</keyword>
<reference evidence="2" key="1">
    <citation type="submission" date="2020-09" db="EMBL/GenBank/DDBJ databases">
        <title>Genome seq and assembly of Tianweitania sp.</title>
        <authorList>
            <person name="Chhetri G."/>
        </authorList>
    </citation>
    <scope>NUCLEOTIDE SEQUENCE</scope>
    <source>
        <strain evidence="2">Rool2</strain>
    </source>
</reference>
<evidence type="ECO:0000259" key="1">
    <source>
        <dbReference type="Pfam" id="PF06568"/>
    </source>
</evidence>
<dbReference type="RefSeq" id="WP_188162535.1">
    <property type="nucleotide sequence ID" value="NZ_JACVVX010000001.1"/>
</dbReference>
<accession>A0A8J6PKR2</accession>
<gene>
    <name evidence="2" type="ORF">ICI42_00190</name>
</gene>
<dbReference type="Pfam" id="PF06568">
    <property type="entry name" value="YjiS-like"/>
    <property type="match status" value="1"/>
</dbReference>
<dbReference type="AlphaFoldDB" id="A0A8J6PKR2"/>
<evidence type="ECO:0000313" key="3">
    <source>
        <dbReference type="Proteomes" id="UP000643405"/>
    </source>
</evidence>
<proteinExistence type="predicted"/>
<organism evidence="2 3">
    <name type="scientific">Oryzicola mucosus</name>
    <dbReference type="NCBI Taxonomy" id="2767425"/>
    <lineage>
        <taxon>Bacteria</taxon>
        <taxon>Pseudomonadati</taxon>
        <taxon>Pseudomonadota</taxon>
        <taxon>Alphaproteobacteria</taxon>
        <taxon>Hyphomicrobiales</taxon>
        <taxon>Phyllobacteriaceae</taxon>
        <taxon>Oryzicola</taxon>
    </lineage>
</organism>
<protein>
    <submittedName>
        <fullName evidence="2">DUF1127 domain-containing protein</fullName>
    </submittedName>
</protein>
<comment type="caution">
    <text evidence="2">The sequence shown here is derived from an EMBL/GenBank/DDBJ whole genome shotgun (WGS) entry which is preliminary data.</text>
</comment>
<evidence type="ECO:0000313" key="2">
    <source>
        <dbReference type="EMBL" id="MBD0413077.1"/>
    </source>
</evidence>
<feature type="domain" description="YjiS-like" evidence="1">
    <location>
        <begin position="32"/>
        <end position="62"/>
    </location>
</feature>
<sequence>MTTLEHATATMHSATRPAFLVRGVNAIAQTYRLWKNRRAFLKLGEMSDIELADIGLSRGDLHFASDLPFSADPTSRLDAIRYSNASHVEQMARRVA</sequence>
<name>A0A8J6PKR2_9HYPH</name>
<dbReference type="Proteomes" id="UP000643405">
    <property type="component" value="Unassembled WGS sequence"/>
</dbReference>
<dbReference type="EMBL" id="JACVVX010000001">
    <property type="protein sequence ID" value="MBD0413077.1"/>
    <property type="molecule type" value="Genomic_DNA"/>
</dbReference>
<dbReference type="InterPro" id="IPR009506">
    <property type="entry name" value="YjiS-like"/>
</dbReference>